<comment type="caution">
    <text evidence="2">The sequence shown here is derived from an EMBL/GenBank/DDBJ whole genome shotgun (WGS) entry which is preliminary data.</text>
</comment>
<evidence type="ECO:0000313" key="3">
    <source>
        <dbReference type="Proteomes" id="UP000229916"/>
    </source>
</evidence>
<evidence type="ECO:0000259" key="1">
    <source>
        <dbReference type="Pfam" id="PF04073"/>
    </source>
</evidence>
<reference evidence="3" key="1">
    <citation type="submission" date="2017-09" db="EMBL/GenBank/DDBJ databases">
        <title>Depth-based differentiation of microbial function through sediment-hosted aquifers and enrichment of novel symbionts in the deep terrestrial subsurface.</title>
        <authorList>
            <person name="Probst A.J."/>
            <person name="Ladd B."/>
            <person name="Jarett J.K."/>
            <person name="Geller-Mcgrath D.E."/>
            <person name="Sieber C.M.K."/>
            <person name="Emerson J.B."/>
            <person name="Anantharaman K."/>
            <person name="Thomas B.C."/>
            <person name="Malmstrom R."/>
            <person name="Stieglmeier M."/>
            <person name="Klingl A."/>
            <person name="Woyke T."/>
            <person name="Ryan C.M."/>
            <person name="Banfield J.F."/>
        </authorList>
    </citation>
    <scope>NUCLEOTIDE SEQUENCE [LARGE SCALE GENOMIC DNA]</scope>
</reference>
<evidence type="ECO:0000313" key="2">
    <source>
        <dbReference type="EMBL" id="PIU69039.1"/>
    </source>
</evidence>
<protein>
    <recommendedName>
        <fullName evidence="1">YbaK/aminoacyl-tRNA synthetase-associated domain-containing protein</fullName>
    </recommendedName>
</protein>
<dbReference type="AlphaFoldDB" id="A0A2M7ANS0"/>
<dbReference type="EMBL" id="PEWD01000035">
    <property type="protein sequence ID" value="PIU69039.1"/>
    <property type="molecule type" value="Genomic_DNA"/>
</dbReference>
<dbReference type="Pfam" id="PF04073">
    <property type="entry name" value="tRNA_edit"/>
    <property type="match status" value="1"/>
</dbReference>
<dbReference type="InterPro" id="IPR036754">
    <property type="entry name" value="YbaK/aa-tRNA-synt-asso_dom_sf"/>
</dbReference>
<gene>
    <name evidence="2" type="ORF">COS81_01675</name>
</gene>
<sequence>MKSVRELKQKKISFSLNKHSGDAYKASEASRELGLKLSQIVKSILLGDKNGHTVLVLLPGDKKIDVQKVRRQSGFAKLRLADPKIVLAVSGYQVGLVTPFGLTKSIPIFIDQTILNYDEVGISSGETGLEIILNPNELLKATLGLIGDFVQQ</sequence>
<name>A0A2M7ANS0_UNCKA</name>
<dbReference type="PANTHER" id="PTHR30411:SF1">
    <property type="entry name" value="CYTOPLASMIC PROTEIN"/>
    <property type="match status" value="1"/>
</dbReference>
<dbReference type="Proteomes" id="UP000229916">
    <property type="component" value="Unassembled WGS sequence"/>
</dbReference>
<dbReference type="SUPFAM" id="SSF55826">
    <property type="entry name" value="YbaK/ProRS associated domain"/>
    <property type="match status" value="1"/>
</dbReference>
<feature type="domain" description="YbaK/aminoacyl-tRNA synthetase-associated" evidence="1">
    <location>
        <begin position="22"/>
        <end position="140"/>
    </location>
</feature>
<accession>A0A2M7ANS0</accession>
<dbReference type="Gene3D" id="3.90.960.10">
    <property type="entry name" value="YbaK/aminoacyl-tRNA synthetase-associated domain"/>
    <property type="match status" value="1"/>
</dbReference>
<dbReference type="PANTHER" id="PTHR30411">
    <property type="entry name" value="CYTOPLASMIC PROTEIN"/>
    <property type="match status" value="1"/>
</dbReference>
<dbReference type="GO" id="GO:0002161">
    <property type="term" value="F:aminoacyl-tRNA deacylase activity"/>
    <property type="evidence" value="ECO:0007669"/>
    <property type="project" value="InterPro"/>
</dbReference>
<dbReference type="InterPro" id="IPR007214">
    <property type="entry name" value="YbaK/aa-tRNA-synth-assoc-dom"/>
</dbReference>
<organism evidence="2 3">
    <name type="scientific">candidate division WWE3 bacterium CG06_land_8_20_14_3_00_42_16</name>
    <dbReference type="NCBI Taxonomy" id="1975083"/>
    <lineage>
        <taxon>Bacteria</taxon>
        <taxon>Katanobacteria</taxon>
    </lineage>
</organism>
<proteinExistence type="predicted"/>